<dbReference type="PANTHER" id="PTHR10880">
    <property type="entry name" value="MORTALITY FACTOR 4-LIKE PROTEIN"/>
    <property type="match status" value="1"/>
</dbReference>
<reference evidence="2 3" key="1">
    <citation type="journal article" date="2023" name="Arcadia Sci">
        <title>De novo assembly of a long-read Amblyomma americanum tick genome.</title>
        <authorList>
            <person name="Chou S."/>
            <person name="Poskanzer K.E."/>
            <person name="Rollins M."/>
            <person name="Thuy-Boun P.S."/>
        </authorList>
    </citation>
    <scope>NUCLEOTIDE SEQUENCE [LARGE SCALE GENOMIC DNA]</scope>
    <source>
        <strain evidence="2">F_SG_1</strain>
        <tissue evidence="2">Salivary glands</tissue>
    </source>
</reference>
<dbReference type="GO" id="GO:0035267">
    <property type="term" value="C:NuA4 histone acetyltransferase complex"/>
    <property type="evidence" value="ECO:0007669"/>
    <property type="project" value="TreeGrafter"/>
</dbReference>
<dbReference type="AlphaFoldDB" id="A0AAQ4EWJ7"/>
<dbReference type="SMART" id="SM00298">
    <property type="entry name" value="CHROMO"/>
    <property type="match status" value="1"/>
</dbReference>
<evidence type="ECO:0000259" key="1">
    <source>
        <dbReference type="SMART" id="SM00298"/>
    </source>
</evidence>
<dbReference type="Gene3D" id="2.30.30.140">
    <property type="match status" value="1"/>
</dbReference>
<protein>
    <recommendedName>
        <fullName evidence="1">Chromo domain-containing protein</fullName>
    </recommendedName>
</protein>
<comment type="caution">
    <text evidence="2">The sequence shown here is derived from an EMBL/GenBank/DDBJ whole genome shotgun (WGS) entry which is preliminary data.</text>
</comment>
<evidence type="ECO:0000313" key="2">
    <source>
        <dbReference type="EMBL" id="KAK8779071.1"/>
    </source>
</evidence>
<dbReference type="FunFam" id="2.30.30.140:FF:000024">
    <property type="entry name" value="Mortality factor 4-like protein 1"/>
    <property type="match status" value="1"/>
</dbReference>
<dbReference type="GO" id="GO:0005634">
    <property type="term" value="C:nucleus"/>
    <property type="evidence" value="ECO:0007669"/>
    <property type="project" value="InterPro"/>
</dbReference>
<dbReference type="EMBL" id="JARKHS020010207">
    <property type="protein sequence ID" value="KAK8779071.1"/>
    <property type="molecule type" value="Genomic_DNA"/>
</dbReference>
<proteinExistence type="predicted"/>
<feature type="domain" description="Chromo" evidence="1">
    <location>
        <begin position="23"/>
        <end position="76"/>
    </location>
</feature>
<dbReference type="GO" id="GO:0006355">
    <property type="term" value="P:regulation of DNA-templated transcription"/>
    <property type="evidence" value="ECO:0007669"/>
    <property type="project" value="InterPro"/>
</dbReference>
<dbReference type="GO" id="GO:0006325">
    <property type="term" value="P:chromatin organization"/>
    <property type="evidence" value="ECO:0007669"/>
    <property type="project" value="InterPro"/>
</dbReference>
<dbReference type="InterPro" id="IPR016197">
    <property type="entry name" value="Chromo-like_dom_sf"/>
</dbReference>
<dbReference type="SUPFAM" id="SSF54160">
    <property type="entry name" value="Chromo domain-like"/>
    <property type="match status" value="1"/>
</dbReference>
<gene>
    <name evidence="2" type="ORF">V5799_019591</name>
</gene>
<dbReference type="Proteomes" id="UP001321473">
    <property type="component" value="Unassembled WGS sequence"/>
</dbReference>
<keyword evidence="3" id="KW-1185">Reference proteome</keyword>
<sequence length="79" mass="9439">MNMAPKARFQDGEKVLCFHGPLLYEAKCIKAQVKDKQTKYFIHYSGWNKNWDEWVPESRVLKFNDVNLQKQKELEKAHL</sequence>
<dbReference type="InterPro" id="IPR000953">
    <property type="entry name" value="Chromo/chromo_shadow_dom"/>
</dbReference>
<dbReference type="CDD" id="cd18983">
    <property type="entry name" value="CBD_MSL3_like"/>
    <property type="match status" value="1"/>
</dbReference>
<accession>A0AAQ4EWJ7</accession>
<name>A0AAQ4EWJ7_AMBAM</name>
<dbReference type="PANTHER" id="PTHR10880:SF48">
    <property type="entry name" value="MORTALITY FACTOR 4 LIKE 2"/>
    <property type="match status" value="1"/>
</dbReference>
<organism evidence="2 3">
    <name type="scientific">Amblyomma americanum</name>
    <name type="common">Lone star tick</name>
    <dbReference type="NCBI Taxonomy" id="6943"/>
    <lineage>
        <taxon>Eukaryota</taxon>
        <taxon>Metazoa</taxon>
        <taxon>Ecdysozoa</taxon>
        <taxon>Arthropoda</taxon>
        <taxon>Chelicerata</taxon>
        <taxon>Arachnida</taxon>
        <taxon>Acari</taxon>
        <taxon>Parasitiformes</taxon>
        <taxon>Ixodida</taxon>
        <taxon>Ixodoidea</taxon>
        <taxon>Ixodidae</taxon>
        <taxon>Amblyomminae</taxon>
        <taxon>Amblyomma</taxon>
    </lineage>
</organism>
<dbReference type="Pfam" id="PF22732">
    <property type="entry name" value="MSL3_chromo-like"/>
    <property type="match status" value="1"/>
</dbReference>
<evidence type="ECO:0000313" key="3">
    <source>
        <dbReference type="Proteomes" id="UP001321473"/>
    </source>
</evidence>
<dbReference type="InterPro" id="IPR053820">
    <property type="entry name" value="MSL3_chromo-like"/>
</dbReference>
<dbReference type="InterPro" id="IPR008676">
    <property type="entry name" value="MRG"/>
</dbReference>